<dbReference type="Pfam" id="PF13960">
    <property type="entry name" value="DUF4218"/>
    <property type="match status" value="1"/>
</dbReference>
<reference evidence="2" key="2">
    <citation type="submission" date="2018-03" db="EMBL/GenBank/DDBJ databases">
        <title>The Triticum urartu genome reveals the dynamic nature of wheat genome evolution.</title>
        <authorList>
            <person name="Ling H."/>
            <person name="Ma B."/>
            <person name="Shi X."/>
            <person name="Liu H."/>
            <person name="Dong L."/>
            <person name="Sun H."/>
            <person name="Cao Y."/>
            <person name="Gao Q."/>
            <person name="Zheng S."/>
            <person name="Li Y."/>
            <person name="Yu Y."/>
            <person name="Du H."/>
            <person name="Qi M."/>
            <person name="Li Y."/>
            <person name="Yu H."/>
            <person name="Cui Y."/>
            <person name="Wang N."/>
            <person name="Chen C."/>
            <person name="Wu H."/>
            <person name="Zhao Y."/>
            <person name="Zhang J."/>
            <person name="Li Y."/>
            <person name="Zhou W."/>
            <person name="Zhang B."/>
            <person name="Hu W."/>
            <person name="Eijk M."/>
            <person name="Tang J."/>
            <person name="Witsenboer H."/>
            <person name="Zhao S."/>
            <person name="Li Z."/>
            <person name="Zhang A."/>
            <person name="Wang D."/>
            <person name="Liang C."/>
        </authorList>
    </citation>
    <scope>NUCLEOTIDE SEQUENCE [LARGE SCALE GENOMIC DNA]</scope>
    <source>
        <strain evidence="2">cv. G1812</strain>
    </source>
</reference>
<dbReference type="EnsemblPlants" id="TuG1812G0100000461.01.T01">
    <property type="protein sequence ID" value="TuG1812G0100000461.01.T01"/>
    <property type="gene ID" value="TuG1812G0100000461.01"/>
</dbReference>
<name>A0A8R7JVV6_TRIUA</name>
<evidence type="ECO:0000313" key="2">
    <source>
        <dbReference type="EnsemblPlants" id="TuG1812G0100000461.01.T01"/>
    </source>
</evidence>
<dbReference type="Proteomes" id="UP000015106">
    <property type="component" value="Chromosome 1"/>
</dbReference>
<protein>
    <recommendedName>
        <fullName evidence="1">DUF4218 domain-containing protein</fullName>
    </recommendedName>
</protein>
<organism evidence="2 3">
    <name type="scientific">Triticum urartu</name>
    <name type="common">Red wild einkorn</name>
    <name type="synonym">Crithodium urartu</name>
    <dbReference type="NCBI Taxonomy" id="4572"/>
    <lineage>
        <taxon>Eukaryota</taxon>
        <taxon>Viridiplantae</taxon>
        <taxon>Streptophyta</taxon>
        <taxon>Embryophyta</taxon>
        <taxon>Tracheophyta</taxon>
        <taxon>Spermatophyta</taxon>
        <taxon>Magnoliopsida</taxon>
        <taxon>Liliopsida</taxon>
        <taxon>Poales</taxon>
        <taxon>Poaceae</taxon>
        <taxon>BOP clade</taxon>
        <taxon>Pooideae</taxon>
        <taxon>Triticodae</taxon>
        <taxon>Triticeae</taxon>
        <taxon>Triticinae</taxon>
        <taxon>Triticum</taxon>
    </lineage>
</organism>
<reference evidence="3" key="1">
    <citation type="journal article" date="2013" name="Nature">
        <title>Draft genome of the wheat A-genome progenitor Triticum urartu.</title>
        <authorList>
            <person name="Ling H.Q."/>
            <person name="Zhao S."/>
            <person name="Liu D."/>
            <person name="Wang J."/>
            <person name="Sun H."/>
            <person name="Zhang C."/>
            <person name="Fan H."/>
            <person name="Li D."/>
            <person name="Dong L."/>
            <person name="Tao Y."/>
            <person name="Gao C."/>
            <person name="Wu H."/>
            <person name="Li Y."/>
            <person name="Cui Y."/>
            <person name="Guo X."/>
            <person name="Zheng S."/>
            <person name="Wang B."/>
            <person name="Yu K."/>
            <person name="Liang Q."/>
            <person name="Yang W."/>
            <person name="Lou X."/>
            <person name="Chen J."/>
            <person name="Feng M."/>
            <person name="Jian J."/>
            <person name="Zhang X."/>
            <person name="Luo G."/>
            <person name="Jiang Y."/>
            <person name="Liu J."/>
            <person name="Wang Z."/>
            <person name="Sha Y."/>
            <person name="Zhang B."/>
            <person name="Wu H."/>
            <person name="Tang D."/>
            <person name="Shen Q."/>
            <person name="Xue P."/>
            <person name="Zou S."/>
            <person name="Wang X."/>
            <person name="Liu X."/>
            <person name="Wang F."/>
            <person name="Yang Y."/>
            <person name="An X."/>
            <person name="Dong Z."/>
            <person name="Zhang K."/>
            <person name="Zhang X."/>
            <person name="Luo M.C."/>
            <person name="Dvorak J."/>
            <person name="Tong Y."/>
            <person name="Wang J."/>
            <person name="Yang H."/>
            <person name="Li Z."/>
            <person name="Wang D."/>
            <person name="Zhang A."/>
            <person name="Wang J."/>
        </authorList>
    </citation>
    <scope>NUCLEOTIDE SEQUENCE</scope>
    <source>
        <strain evidence="3">cv. G1812</strain>
    </source>
</reference>
<accession>A0A8R7JVV6</accession>
<dbReference type="InterPro" id="IPR025452">
    <property type="entry name" value="DUF4218"/>
</dbReference>
<feature type="domain" description="DUF4218" evidence="1">
    <location>
        <begin position="2"/>
        <end position="100"/>
    </location>
</feature>
<sequence length="398" mass="45853">MEKRAPELLCKLEKIFPPGFFNPMEHMILHLPSEVRMGGPVQNCWCYGLERMQKTLRAKCRNKRRIQASTAEAFLVEEMSNFSTSRYAANIPSLHNAKSRYNTGDPRHKSKLSLFKGQLGPVGASVSKILDPKEWRSLTSYILTNLKEVRPCIDEFVAQFSDGGVEPDSLEQYELLVGEGDGNYGFISWFRVKGASILDKELKQVANGFDYKVGTFDNYDINGYRFRTHGNEERRAVLKTRNTGVSAICNGDFYRCEDGNLEEARAIVNHHCKKLVRNLMHEACPLAVRRYKATQGYRSVDKKPCRNLHLKKDEYMQVTPRWCVDKGECWERIVDYWCSEEYREKNLDYKNRRAAMEDPPHHQGNLNLKGFGECWASHNKALEPNLFVAYTLAHKGSF</sequence>
<evidence type="ECO:0000259" key="1">
    <source>
        <dbReference type="Pfam" id="PF13960"/>
    </source>
</evidence>
<dbReference type="Gramene" id="TuG1812G0100000461.01.T01">
    <property type="protein sequence ID" value="TuG1812G0100000461.01.T01"/>
    <property type="gene ID" value="TuG1812G0100000461.01"/>
</dbReference>
<dbReference type="PANTHER" id="PTHR48258">
    <property type="entry name" value="DUF4218 DOMAIN-CONTAINING PROTEIN-RELATED"/>
    <property type="match status" value="1"/>
</dbReference>
<reference evidence="2" key="3">
    <citation type="submission" date="2022-06" db="UniProtKB">
        <authorList>
            <consortium name="EnsemblPlants"/>
        </authorList>
    </citation>
    <scope>IDENTIFICATION</scope>
</reference>
<evidence type="ECO:0000313" key="3">
    <source>
        <dbReference type="Proteomes" id="UP000015106"/>
    </source>
</evidence>
<dbReference type="AlphaFoldDB" id="A0A8R7JVV6"/>
<keyword evidence="3" id="KW-1185">Reference proteome</keyword>
<proteinExistence type="predicted"/>